<gene>
    <name evidence="1" type="ORF">V7S43_009215</name>
</gene>
<evidence type="ECO:0000313" key="2">
    <source>
        <dbReference type="Proteomes" id="UP001632037"/>
    </source>
</evidence>
<dbReference type="AlphaFoldDB" id="A0ABD3FJ89"/>
<reference evidence="1 2" key="1">
    <citation type="submission" date="2024-09" db="EMBL/GenBank/DDBJ databases">
        <title>Genome sequencing and assembly of Phytophthora oleae, isolate VK10A, causative agent of rot of olive drupes.</title>
        <authorList>
            <person name="Conti Taguali S."/>
            <person name="Riolo M."/>
            <person name="La Spada F."/>
            <person name="Cacciola S.O."/>
            <person name="Dionisio G."/>
        </authorList>
    </citation>
    <scope>NUCLEOTIDE SEQUENCE [LARGE SCALE GENOMIC DNA]</scope>
    <source>
        <strain evidence="1 2">VK10A</strain>
    </source>
</reference>
<organism evidence="1 2">
    <name type="scientific">Phytophthora oleae</name>
    <dbReference type="NCBI Taxonomy" id="2107226"/>
    <lineage>
        <taxon>Eukaryota</taxon>
        <taxon>Sar</taxon>
        <taxon>Stramenopiles</taxon>
        <taxon>Oomycota</taxon>
        <taxon>Peronosporomycetes</taxon>
        <taxon>Peronosporales</taxon>
        <taxon>Peronosporaceae</taxon>
        <taxon>Phytophthora</taxon>
    </lineage>
</organism>
<dbReference type="EMBL" id="JBIMZQ010000019">
    <property type="protein sequence ID" value="KAL3665786.1"/>
    <property type="molecule type" value="Genomic_DNA"/>
</dbReference>
<name>A0ABD3FJ89_9STRA</name>
<proteinExistence type="predicted"/>
<protein>
    <submittedName>
        <fullName evidence="1">Uncharacterized protein</fullName>
    </submittedName>
</protein>
<evidence type="ECO:0000313" key="1">
    <source>
        <dbReference type="EMBL" id="KAL3665786.1"/>
    </source>
</evidence>
<dbReference type="Proteomes" id="UP001632037">
    <property type="component" value="Unassembled WGS sequence"/>
</dbReference>
<comment type="caution">
    <text evidence="1">The sequence shown here is derived from an EMBL/GenBank/DDBJ whole genome shotgun (WGS) entry which is preliminary data.</text>
</comment>
<sequence>MLHTADLDSVRKIAANYPVCYDKAYMLGKPPTVLQRPMASVITDPNFVIPRKLLQHVNNGLLEYVKAREKDKDCELVNTGPDDDVAAAYVVAEMGGFSM</sequence>
<keyword evidence="2" id="KW-1185">Reference proteome</keyword>
<accession>A0ABD3FJ89</accession>